<accession>A0A1D2A6R1</accession>
<feature type="domain" description="Protein kinase" evidence="2">
    <location>
        <begin position="1"/>
        <end position="148"/>
    </location>
</feature>
<feature type="compositionally biased region" description="Gly residues" evidence="1">
    <location>
        <begin position="203"/>
        <end position="213"/>
    </location>
</feature>
<dbReference type="InterPro" id="IPR050167">
    <property type="entry name" value="Ser_Thr_protein_kinase"/>
</dbReference>
<dbReference type="GO" id="GO:0005524">
    <property type="term" value="F:ATP binding"/>
    <property type="evidence" value="ECO:0007669"/>
    <property type="project" value="InterPro"/>
</dbReference>
<feature type="compositionally biased region" description="Low complexity" evidence="1">
    <location>
        <begin position="371"/>
        <end position="414"/>
    </location>
</feature>
<evidence type="ECO:0000259" key="2">
    <source>
        <dbReference type="PROSITE" id="PS50011"/>
    </source>
</evidence>
<proteinExistence type="predicted"/>
<dbReference type="InterPro" id="IPR008271">
    <property type="entry name" value="Ser/Thr_kinase_AS"/>
</dbReference>
<feature type="compositionally biased region" description="Gly residues" evidence="1">
    <location>
        <begin position="160"/>
        <end position="171"/>
    </location>
</feature>
<feature type="compositionally biased region" description="Polar residues" evidence="1">
    <location>
        <begin position="496"/>
        <end position="505"/>
    </location>
</feature>
<sequence>IIHRDLKSPNLLVDKHWRVKVTDFNLSRLSDTVSVASSMVANNPRWHAPEVIHSQSYSKASDVYAYGLILWELLTWQLPFAAQTPFQIILMVAERGERPPIPDSPAEYQGGDFEGSADYLALMQECWAQQPKERPTFEHIITRLRGILEHAPGKAAPGAGASGRGLLGGVGAATPTPAGSSPGDGPSPVSTRGASPVQSAEGVGPGPAPGDGTGRPKVGGRPSLARASQTVLANVMGASDRSAEARAAAVAAAAEAALVSPGDEGHAAPGGAGEARPGGRNARGPGSGAPPSPFDAPMTAVTKPGGVARTGAPPSPFDAPSGTQLRTGAPPSPFDAPSGTQPRTGAPPSPFDAPSNVQQQQRTAAPPSPFDAPSAAASAASIPAKAAGPPSPFGASPPATAGGATAPRASTRGAPPSPFDAPSTLGTNGGSLHRPSPFDVGVPNPSSSFKVLRPYDLAGSSGRVPGVTSASPASNAGMIAQTFSLRSSQLSSESSATAPNLSQVASGPHTASDDSAEPRTVA</sequence>
<reference evidence="3" key="1">
    <citation type="submission" date="2015-08" db="EMBL/GenBank/DDBJ databases">
        <authorList>
            <person name="Babu N.S."/>
            <person name="Beckwith C.J."/>
            <person name="Beseler K.G."/>
            <person name="Brison A."/>
            <person name="Carone J.V."/>
            <person name="Caskin T.P."/>
            <person name="Diamond M."/>
            <person name="Durham M.E."/>
            <person name="Foxe J.M."/>
            <person name="Go M."/>
            <person name="Henderson B.A."/>
            <person name="Jones I.B."/>
            <person name="McGettigan J.A."/>
            <person name="Micheletti S.J."/>
            <person name="Nasrallah M.E."/>
            <person name="Ortiz D."/>
            <person name="Piller C.R."/>
            <person name="Privatt S.R."/>
            <person name="Schneider S.L."/>
            <person name="Sharp S."/>
            <person name="Smith T.C."/>
            <person name="Stanton J.D."/>
            <person name="Ullery H.E."/>
            <person name="Wilson R.J."/>
            <person name="Serrano M.G."/>
            <person name="Buck G."/>
            <person name="Lee V."/>
            <person name="Wang Y."/>
            <person name="Carvalho R."/>
            <person name="Voegtly L."/>
            <person name="Shi R."/>
            <person name="Duckworth R."/>
            <person name="Johnson A."/>
            <person name="Loviza R."/>
            <person name="Walstead R."/>
            <person name="Shah Z."/>
            <person name="Kiflezghi M."/>
            <person name="Wade K."/>
            <person name="Ball S.L."/>
            <person name="Bradley K.W."/>
            <person name="Asai D.J."/>
            <person name="Bowman C.A."/>
            <person name="Russell D.A."/>
            <person name="Pope W.H."/>
            <person name="Jacobs-Sera D."/>
            <person name="Hendrix R.W."/>
            <person name="Hatfull G.F."/>
        </authorList>
    </citation>
    <scope>NUCLEOTIDE SEQUENCE</scope>
</reference>
<dbReference type="SMART" id="SM00220">
    <property type="entry name" value="S_TKc"/>
    <property type="match status" value="1"/>
</dbReference>
<feature type="compositionally biased region" description="Low complexity" evidence="1">
    <location>
        <begin position="484"/>
        <end position="495"/>
    </location>
</feature>
<dbReference type="GO" id="GO:0005737">
    <property type="term" value="C:cytoplasm"/>
    <property type="evidence" value="ECO:0007669"/>
    <property type="project" value="TreeGrafter"/>
</dbReference>
<dbReference type="AlphaFoldDB" id="A0A1D2A6R1"/>
<dbReference type="EMBL" id="GDKF01003758">
    <property type="protein sequence ID" value="JAT74864.1"/>
    <property type="molecule type" value="Transcribed_RNA"/>
</dbReference>
<feature type="compositionally biased region" description="Low complexity" evidence="1">
    <location>
        <begin position="274"/>
        <end position="284"/>
    </location>
</feature>
<organism evidence="3">
    <name type="scientific">Auxenochlorella protothecoides</name>
    <name type="common">Green microalga</name>
    <name type="synonym">Chlorella protothecoides</name>
    <dbReference type="NCBI Taxonomy" id="3075"/>
    <lineage>
        <taxon>Eukaryota</taxon>
        <taxon>Viridiplantae</taxon>
        <taxon>Chlorophyta</taxon>
        <taxon>core chlorophytes</taxon>
        <taxon>Trebouxiophyceae</taxon>
        <taxon>Chlorellales</taxon>
        <taxon>Chlorellaceae</taxon>
        <taxon>Auxenochlorella</taxon>
    </lineage>
</organism>
<evidence type="ECO:0000256" key="1">
    <source>
        <dbReference type="SAM" id="MobiDB-lite"/>
    </source>
</evidence>
<dbReference type="PROSITE" id="PS00108">
    <property type="entry name" value="PROTEIN_KINASE_ST"/>
    <property type="match status" value="1"/>
</dbReference>
<feature type="non-terminal residue" evidence="3">
    <location>
        <position position="1"/>
    </location>
</feature>
<dbReference type="Pfam" id="PF07714">
    <property type="entry name" value="PK_Tyr_Ser-Thr"/>
    <property type="match status" value="1"/>
</dbReference>
<feature type="compositionally biased region" description="Low complexity" evidence="1">
    <location>
        <begin position="172"/>
        <end position="191"/>
    </location>
</feature>
<feature type="region of interest" description="Disordered" evidence="1">
    <location>
        <begin position="260"/>
        <end position="522"/>
    </location>
</feature>
<dbReference type="Gene3D" id="1.10.510.10">
    <property type="entry name" value="Transferase(Phosphotransferase) domain 1"/>
    <property type="match status" value="1"/>
</dbReference>
<dbReference type="InterPro" id="IPR001245">
    <property type="entry name" value="Ser-Thr/Tyr_kinase_cat_dom"/>
</dbReference>
<dbReference type="PROSITE" id="PS50011">
    <property type="entry name" value="PROTEIN_KINASE_DOM"/>
    <property type="match status" value="1"/>
</dbReference>
<dbReference type="InterPro" id="IPR000719">
    <property type="entry name" value="Prot_kinase_dom"/>
</dbReference>
<protein>
    <recommendedName>
        <fullName evidence="2">Protein kinase domain-containing protein</fullName>
    </recommendedName>
</protein>
<feature type="region of interest" description="Disordered" evidence="1">
    <location>
        <begin position="153"/>
        <end position="222"/>
    </location>
</feature>
<dbReference type="GO" id="GO:0007165">
    <property type="term" value="P:signal transduction"/>
    <property type="evidence" value="ECO:0007669"/>
    <property type="project" value="TreeGrafter"/>
</dbReference>
<dbReference type="InterPro" id="IPR011009">
    <property type="entry name" value="Kinase-like_dom_sf"/>
</dbReference>
<dbReference type="SUPFAM" id="SSF56112">
    <property type="entry name" value="Protein kinase-like (PK-like)"/>
    <property type="match status" value="1"/>
</dbReference>
<gene>
    <name evidence="3" type="ORF">g.86255</name>
</gene>
<dbReference type="PANTHER" id="PTHR23257">
    <property type="entry name" value="SERINE-THREONINE PROTEIN KINASE"/>
    <property type="match status" value="1"/>
</dbReference>
<name>A0A1D2A6R1_AUXPR</name>
<evidence type="ECO:0000313" key="3">
    <source>
        <dbReference type="EMBL" id="JAT74864.1"/>
    </source>
</evidence>
<dbReference type="GO" id="GO:0004672">
    <property type="term" value="F:protein kinase activity"/>
    <property type="evidence" value="ECO:0007669"/>
    <property type="project" value="InterPro"/>
</dbReference>